<dbReference type="InterPro" id="IPR013785">
    <property type="entry name" value="Aldolase_TIM"/>
</dbReference>
<evidence type="ECO:0000256" key="1">
    <source>
        <dbReference type="ARBA" id="ARBA00005637"/>
    </source>
</evidence>
<reference evidence="8" key="1">
    <citation type="submission" date="2023-07" db="EMBL/GenBank/DDBJ databases">
        <authorList>
            <person name="Kim M."/>
        </authorList>
    </citation>
    <scope>NUCLEOTIDE SEQUENCE</scope>
    <source>
        <strain evidence="8">BIUV-7</strain>
    </source>
</reference>
<keyword evidence="3" id="KW-0443">Lipid metabolism</keyword>
<dbReference type="Proteomes" id="UP001169764">
    <property type="component" value="Unassembled WGS sequence"/>
</dbReference>
<evidence type="ECO:0000256" key="3">
    <source>
        <dbReference type="ARBA" id="ARBA00022919"/>
    </source>
</evidence>
<dbReference type="Gene3D" id="3.20.20.80">
    <property type="entry name" value="Glycosidases"/>
    <property type="match status" value="1"/>
</dbReference>
<organism evidence="8 9">
    <name type="scientific">Sphingomonas natans</name>
    <dbReference type="NCBI Taxonomy" id="3063330"/>
    <lineage>
        <taxon>Bacteria</taxon>
        <taxon>Pseudomonadati</taxon>
        <taxon>Pseudomonadota</taxon>
        <taxon>Alphaproteobacteria</taxon>
        <taxon>Sphingomonadales</taxon>
        <taxon>Sphingomonadaceae</taxon>
        <taxon>Sphingomonas</taxon>
    </lineage>
</organism>
<dbReference type="PANTHER" id="PTHR15172">
    <property type="entry name" value="GALACTOCEREBROSIDASE"/>
    <property type="match status" value="1"/>
</dbReference>
<keyword evidence="9" id="KW-1185">Reference proteome</keyword>
<evidence type="ECO:0000313" key="8">
    <source>
        <dbReference type="EMBL" id="MDO6414941.1"/>
    </source>
</evidence>
<dbReference type="SUPFAM" id="SSF51445">
    <property type="entry name" value="(Trans)glycosidases"/>
    <property type="match status" value="1"/>
</dbReference>
<dbReference type="PANTHER" id="PTHR15172:SF1">
    <property type="entry name" value="GALACTOCEREBROSIDASE"/>
    <property type="match status" value="1"/>
</dbReference>
<accession>A0ABT8Y9D2</accession>
<comment type="caution">
    <text evidence="8">The sequence shown here is derived from an EMBL/GenBank/DDBJ whole genome shotgun (WGS) entry which is preliminary data.</text>
</comment>
<evidence type="ECO:0000256" key="2">
    <source>
        <dbReference type="ARBA" id="ARBA00012657"/>
    </source>
</evidence>
<dbReference type="Gene3D" id="3.20.20.70">
    <property type="entry name" value="Aldolase class I"/>
    <property type="match status" value="1"/>
</dbReference>
<name>A0ABT8Y9D2_9SPHN</name>
<dbReference type="Pfam" id="PF02057">
    <property type="entry name" value="Glyco_hydro_59"/>
    <property type="match status" value="1"/>
</dbReference>
<evidence type="ECO:0000259" key="7">
    <source>
        <dbReference type="Pfam" id="PF02057"/>
    </source>
</evidence>
<keyword evidence="4" id="KW-0442">Lipid degradation</keyword>
<dbReference type="EMBL" id="JAUOTP010000004">
    <property type="protein sequence ID" value="MDO6414941.1"/>
    <property type="molecule type" value="Genomic_DNA"/>
</dbReference>
<feature type="domain" description="Glycosyl hydrolase family 59 catalytic" evidence="7">
    <location>
        <begin position="43"/>
        <end position="361"/>
    </location>
</feature>
<evidence type="ECO:0000256" key="5">
    <source>
        <dbReference type="ARBA" id="ARBA00033098"/>
    </source>
</evidence>
<keyword evidence="3" id="KW-0746">Sphingolipid metabolism</keyword>
<gene>
    <name evidence="8" type="ORF">Q4F19_11160</name>
</gene>
<dbReference type="EC" id="3.2.1.46" evidence="2"/>
<dbReference type="InterPro" id="IPR049161">
    <property type="entry name" value="GH59_cat"/>
</dbReference>
<keyword evidence="6" id="KW-0732">Signal</keyword>
<dbReference type="InterPro" id="IPR017853">
    <property type="entry name" value="GH"/>
</dbReference>
<proteinExistence type="inferred from homology"/>
<evidence type="ECO:0000256" key="4">
    <source>
        <dbReference type="ARBA" id="ARBA00022963"/>
    </source>
</evidence>
<feature type="signal peptide" evidence="6">
    <location>
        <begin position="1"/>
        <end position="21"/>
    </location>
</feature>
<dbReference type="RefSeq" id="WP_303542563.1">
    <property type="nucleotide sequence ID" value="NZ_JAUOTP010000004.1"/>
</dbReference>
<evidence type="ECO:0000256" key="6">
    <source>
        <dbReference type="SAM" id="SignalP"/>
    </source>
</evidence>
<dbReference type="Gene3D" id="2.60.120.560">
    <property type="entry name" value="Exo-inulinase, domain 1"/>
    <property type="match status" value="1"/>
</dbReference>
<sequence length="726" mass="79145">MNGLHVGAALMLASLVSPAAAQSVAQSVPQTITLQDDGHGKRFEGIGVVDGGGATSVLLKDYPEPQRSQILDLLYKPHFGASVSALYVEIPGDGNSTQGSMPSHMHDRDDLDYRRGYTWWVMQEARRRNNSISLDGAAWSAPGWLGASGALYPQSLGKDYEGDARFFSQDTVDYYITWLRGLRQVYGLELDAIGIRNEKGASYGFAQALRTGLNGHGFAKVRLHAFDNWPDPWKFKFVPDMVKDRALRDSIDIIGAHINAPQSVVPADIQPAARDMGKPIWNTEQHVYKAGFDGLIGIVEAFNENYIRSGVTKIVNWYGIASLYEMEPYSGVKEAGLRANWPWSGHFEINPSLWGYAHYGQFTAQGWQYLTGGSGDLGGGGTFVTLKSPADDYSIIVETKDASRAQRVDFAIGTGLSQSSLAVWRSDRDEQFVREADITPRDGKVSITLNPNSVYSLTTTRGQRKGTFPEVSEKAAFPFPYLESFDGYGAAESWGYLPHYFADISGAFELSPCPARPGGCLRQKAPRPTISWAPDWLPYTIIGDDQWHDYQVDADVYLGDGESAAVMGRINDTGTGYGFIPKGYVLRLDASGDLRLSVVRGKADKKKLVGDAEQQALIKAQNDMSEGGEKLLATQHVSGVGARQWHTVSLRFAGTSITGFVDGRQILQADDGLYAHGMAGLLAGAAGTKLSMPYFDNVAITSIGTPTPAPATKRRWTPIYASGKRS</sequence>
<evidence type="ECO:0000313" key="9">
    <source>
        <dbReference type="Proteomes" id="UP001169764"/>
    </source>
</evidence>
<comment type="similarity">
    <text evidence="1">Belongs to the glycosyl hydrolase 59 family.</text>
</comment>
<protein>
    <recommendedName>
        <fullName evidence="2">galactosylceramidase</fullName>
        <ecNumber evidence="2">3.2.1.46</ecNumber>
    </recommendedName>
    <alternativeName>
        <fullName evidence="5">Galactosylceramidase</fullName>
    </alternativeName>
</protein>
<dbReference type="InterPro" id="IPR001286">
    <property type="entry name" value="Glyco_hydro_59"/>
</dbReference>
<dbReference type="PRINTS" id="PR00850">
    <property type="entry name" value="GLHYDRLASE59"/>
</dbReference>
<feature type="chain" id="PRO_5046273160" description="galactosylceramidase" evidence="6">
    <location>
        <begin position="22"/>
        <end position="726"/>
    </location>
</feature>